<sequence length="545" mass="57736">MVVTLARMKWSMMRHNSNTRRVVGALAGLGGILLFISGHLAADSDAARSDLMVLGLASLLAGWVLGPILSPKAGILRPHDFALLPLSRWRLGAGLMAVCFIGIGPLVTAAAMGTVIWWAAGLAPQAILVAIPGAILTLILIVVVSRLAYALLGTAMLNRLGVEIAAIQYGLLLSTMFVGWMIFQIAGNTIGSLLESGLPGTMTRSILEWVPSTWTVHSIEAAAAGQWTTAVAWLCGLAALTALLAAITVLHLVPKTHSRNTSFGARRRGRLSTLLPSTPLGAVIGKETRQWARDPWRVLEMHTGWWTGLIAGGLAWVAGYVVVAPFAALITAFMAALVASNLYGHDGTALWQLASCPGKQAVRADVRGRQIALLLWNAPAVAVILIVFTAGTGQHWAWPYMVAGSTVLLLAGLGVSIFLAVIAATPGVDPQKRVGPNDTGDLQFQVWMAMWMMPVSCLPTVFAGVIFGIAGAPWLITIVALVNGIAVAWIGGRLAHQRLRARLPETFARLRYGKEIAKASAPNTSLLDKLESSAINSNKQLQVGS</sequence>
<keyword evidence="1" id="KW-0472">Membrane</keyword>
<organism evidence="2 3">
    <name type="scientific">Natronoglycomyces albus</name>
    <dbReference type="NCBI Taxonomy" id="2811108"/>
    <lineage>
        <taxon>Bacteria</taxon>
        <taxon>Bacillati</taxon>
        <taxon>Actinomycetota</taxon>
        <taxon>Actinomycetes</taxon>
        <taxon>Glycomycetales</taxon>
        <taxon>Glycomycetaceae</taxon>
        <taxon>Natronoglycomyces</taxon>
    </lineage>
</organism>
<keyword evidence="1" id="KW-0812">Transmembrane</keyword>
<protein>
    <recommendedName>
        <fullName evidence="4">ABC-2 type transport system permease protein</fullName>
    </recommendedName>
</protein>
<feature type="transmembrane region" description="Helical" evidence="1">
    <location>
        <begin position="126"/>
        <end position="152"/>
    </location>
</feature>
<accession>A0A895XMF8</accession>
<dbReference type="Proteomes" id="UP000662939">
    <property type="component" value="Chromosome"/>
</dbReference>
<feature type="transmembrane region" description="Helical" evidence="1">
    <location>
        <begin position="164"/>
        <end position="186"/>
    </location>
</feature>
<proteinExistence type="predicted"/>
<feature type="transmembrane region" description="Helical" evidence="1">
    <location>
        <begin position="474"/>
        <end position="492"/>
    </location>
</feature>
<keyword evidence="1" id="KW-1133">Transmembrane helix</keyword>
<name>A0A895XMF8_9ACTN</name>
<dbReference type="KEGG" id="nav:JQS30_08190"/>
<feature type="transmembrane region" description="Helical" evidence="1">
    <location>
        <begin position="371"/>
        <end position="391"/>
    </location>
</feature>
<evidence type="ECO:0000256" key="1">
    <source>
        <dbReference type="SAM" id="Phobius"/>
    </source>
</evidence>
<dbReference type="RefSeq" id="WP_213172858.1">
    <property type="nucleotide sequence ID" value="NZ_CP070496.1"/>
</dbReference>
<dbReference type="AlphaFoldDB" id="A0A895XMF8"/>
<gene>
    <name evidence="2" type="ORF">JQS30_08190</name>
</gene>
<feature type="transmembrane region" description="Helical" evidence="1">
    <location>
        <begin position="397"/>
        <end position="425"/>
    </location>
</feature>
<keyword evidence="3" id="KW-1185">Reference proteome</keyword>
<evidence type="ECO:0000313" key="3">
    <source>
        <dbReference type="Proteomes" id="UP000662939"/>
    </source>
</evidence>
<feature type="transmembrane region" description="Helical" evidence="1">
    <location>
        <begin position="91"/>
        <end position="120"/>
    </location>
</feature>
<reference evidence="2" key="1">
    <citation type="submission" date="2021-02" db="EMBL/GenBank/DDBJ databases">
        <title>Natronoglycomyces albus gen. nov., sp. nov, a haloalkaliphilic actinobacterium from a soda solonchak soil.</title>
        <authorList>
            <person name="Sorokin D.Y."/>
            <person name="Khijniak T.V."/>
            <person name="Zakharycheva A.P."/>
            <person name="Boueva O.V."/>
            <person name="Ariskina E.V."/>
            <person name="Hahnke R.L."/>
            <person name="Bunk B."/>
            <person name="Sproer C."/>
            <person name="Schumann P."/>
            <person name="Evtushenko L.I."/>
            <person name="Kublanov I.V."/>
        </authorList>
    </citation>
    <scope>NUCLEOTIDE SEQUENCE</scope>
    <source>
        <strain evidence="2">DSM 106290</strain>
    </source>
</reference>
<evidence type="ECO:0008006" key="4">
    <source>
        <dbReference type="Google" id="ProtNLM"/>
    </source>
</evidence>
<feature type="transmembrane region" description="Helical" evidence="1">
    <location>
        <begin position="323"/>
        <end position="343"/>
    </location>
</feature>
<dbReference type="EMBL" id="CP070496">
    <property type="protein sequence ID" value="QSB06851.1"/>
    <property type="molecule type" value="Genomic_DNA"/>
</dbReference>
<feature type="transmembrane region" description="Helical" evidence="1">
    <location>
        <begin position="446"/>
        <end position="468"/>
    </location>
</feature>
<feature type="transmembrane region" description="Helical" evidence="1">
    <location>
        <begin position="298"/>
        <end position="317"/>
    </location>
</feature>
<evidence type="ECO:0000313" key="2">
    <source>
        <dbReference type="EMBL" id="QSB06851.1"/>
    </source>
</evidence>
<feature type="transmembrane region" description="Helical" evidence="1">
    <location>
        <begin position="230"/>
        <end position="253"/>
    </location>
</feature>
<feature type="transmembrane region" description="Helical" evidence="1">
    <location>
        <begin position="51"/>
        <end position="70"/>
    </location>
</feature>